<accession>A0AAN8XL39</accession>
<evidence type="ECO:0000313" key="2">
    <source>
        <dbReference type="EMBL" id="KAK6642699.1"/>
    </source>
</evidence>
<dbReference type="AlphaFoldDB" id="A0AAN8XL39"/>
<evidence type="ECO:0000313" key="3">
    <source>
        <dbReference type="Proteomes" id="UP001372834"/>
    </source>
</evidence>
<comment type="caution">
    <text evidence="2">The sequence shown here is derived from an EMBL/GenBank/DDBJ whole genome shotgun (WGS) entry which is preliminary data.</text>
</comment>
<feature type="region of interest" description="Disordered" evidence="1">
    <location>
        <begin position="113"/>
        <end position="145"/>
    </location>
</feature>
<name>A0AAN8XL39_POLSC</name>
<gene>
    <name evidence="2" type="ORF">RUM43_004201</name>
</gene>
<sequence length="145" mass="16513">MGEKRSIWFSRETGEGCGCKRETRKTLMGTKAKRPAEKQATGEGRRKKVRNKSINRNNIDRGMRHRVPFHPRRKTIGKTRKPELVEQVRNRAEQRWKLGKTTKCTACNLGVSPGSSVNASKRPTQSLHYNTGTTTNSNLWNPPIL</sequence>
<reference evidence="2 3" key="1">
    <citation type="submission" date="2023-10" db="EMBL/GenBank/DDBJ databases">
        <title>Genomes of two closely related lineages of the louse Polyplax serrata with different host specificities.</title>
        <authorList>
            <person name="Martinu J."/>
            <person name="Tarabai H."/>
            <person name="Stefka J."/>
            <person name="Hypsa V."/>
        </authorList>
    </citation>
    <scope>NUCLEOTIDE SEQUENCE [LARGE SCALE GENOMIC DNA]</scope>
    <source>
        <strain evidence="2">HR10_N</strain>
    </source>
</reference>
<feature type="region of interest" description="Disordered" evidence="1">
    <location>
        <begin position="23"/>
        <end position="81"/>
    </location>
</feature>
<dbReference type="Proteomes" id="UP001372834">
    <property type="component" value="Unassembled WGS sequence"/>
</dbReference>
<evidence type="ECO:0000256" key="1">
    <source>
        <dbReference type="SAM" id="MobiDB-lite"/>
    </source>
</evidence>
<proteinExistence type="predicted"/>
<organism evidence="2 3">
    <name type="scientific">Polyplax serrata</name>
    <name type="common">Common mouse louse</name>
    <dbReference type="NCBI Taxonomy" id="468196"/>
    <lineage>
        <taxon>Eukaryota</taxon>
        <taxon>Metazoa</taxon>
        <taxon>Ecdysozoa</taxon>
        <taxon>Arthropoda</taxon>
        <taxon>Hexapoda</taxon>
        <taxon>Insecta</taxon>
        <taxon>Pterygota</taxon>
        <taxon>Neoptera</taxon>
        <taxon>Paraneoptera</taxon>
        <taxon>Psocodea</taxon>
        <taxon>Troctomorpha</taxon>
        <taxon>Phthiraptera</taxon>
        <taxon>Anoplura</taxon>
        <taxon>Polyplacidae</taxon>
        <taxon>Polyplax</taxon>
    </lineage>
</organism>
<dbReference type="EMBL" id="JAWJWE010000002">
    <property type="protein sequence ID" value="KAK6642699.1"/>
    <property type="molecule type" value="Genomic_DNA"/>
</dbReference>
<protein>
    <submittedName>
        <fullName evidence="2">Uncharacterized protein</fullName>
    </submittedName>
</protein>
<feature type="compositionally biased region" description="Basic residues" evidence="1">
    <location>
        <begin position="63"/>
        <end position="79"/>
    </location>
</feature>